<dbReference type="AlphaFoldDB" id="X1MLI2"/>
<organism evidence="1">
    <name type="scientific">marine sediment metagenome</name>
    <dbReference type="NCBI Taxonomy" id="412755"/>
    <lineage>
        <taxon>unclassified sequences</taxon>
        <taxon>metagenomes</taxon>
        <taxon>ecological metagenomes</taxon>
    </lineage>
</organism>
<proteinExistence type="predicted"/>
<evidence type="ECO:0000313" key="1">
    <source>
        <dbReference type="EMBL" id="GAI18931.1"/>
    </source>
</evidence>
<evidence type="ECO:0008006" key="2">
    <source>
        <dbReference type="Google" id="ProtNLM"/>
    </source>
</evidence>
<comment type="caution">
    <text evidence="1">The sequence shown here is derived from an EMBL/GenBank/DDBJ whole genome shotgun (WGS) entry which is preliminary data.</text>
</comment>
<reference evidence="1" key="1">
    <citation type="journal article" date="2014" name="Front. Microbiol.">
        <title>High frequency of phylogenetically diverse reductive dehalogenase-homologous genes in deep subseafloor sedimentary metagenomes.</title>
        <authorList>
            <person name="Kawai M."/>
            <person name="Futagami T."/>
            <person name="Toyoda A."/>
            <person name="Takaki Y."/>
            <person name="Nishi S."/>
            <person name="Hori S."/>
            <person name="Arai W."/>
            <person name="Tsubouchi T."/>
            <person name="Morono Y."/>
            <person name="Uchiyama I."/>
            <person name="Ito T."/>
            <person name="Fujiyama A."/>
            <person name="Inagaki F."/>
            <person name="Takami H."/>
        </authorList>
    </citation>
    <scope>NUCLEOTIDE SEQUENCE</scope>
    <source>
        <strain evidence="1">Expedition CK06-06</strain>
    </source>
</reference>
<gene>
    <name evidence="1" type="ORF">S06H3_32930</name>
</gene>
<accession>X1MLI2</accession>
<dbReference type="EMBL" id="BARV01019615">
    <property type="protein sequence ID" value="GAI18931.1"/>
    <property type="molecule type" value="Genomic_DNA"/>
</dbReference>
<name>X1MLI2_9ZZZZ</name>
<feature type="non-terminal residue" evidence="1">
    <location>
        <position position="66"/>
    </location>
</feature>
<protein>
    <recommendedName>
        <fullName evidence="2">HTH merR-type domain-containing protein</fullName>
    </recommendedName>
</protein>
<sequence length="66" mass="7579">MLALGVMPTPKLELAHKYLTAPQVRKALGLSRFQLDIRIERDILPQPSLVDTTGVRYFDEQWLRTA</sequence>